<dbReference type="SUPFAM" id="SSF63411">
    <property type="entry name" value="LuxS/MPP-like metallohydrolase"/>
    <property type="match status" value="4"/>
</dbReference>
<evidence type="ECO:0000256" key="9">
    <source>
        <dbReference type="SAM" id="SignalP"/>
    </source>
</evidence>
<feature type="domain" description="Peptidase M16 C-terminal" evidence="11">
    <location>
        <begin position="703"/>
        <end position="865"/>
    </location>
</feature>
<dbReference type="PROSITE" id="PS51257">
    <property type="entry name" value="PROKAR_LIPOPROTEIN"/>
    <property type="match status" value="1"/>
</dbReference>
<gene>
    <name evidence="12" type="ORF">DMX07_22400</name>
</gene>
<proteinExistence type="inferred from homology"/>
<keyword evidence="5" id="KW-0378">Hydrolase</keyword>
<organism evidence="12 13">
    <name type="scientific">Pseudomonas soli</name>
    <dbReference type="NCBI Taxonomy" id="1306993"/>
    <lineage>
        <taxon>Bacteria</taxon>
        <taxon>Pseudomonadati</taxon>
        <taxon>Pseudomonadota</taxon>
        <taxon>Gammaproteobacteria</taxon>
        <taxon>Pseudomonadales</taxon>
        <taxon>Pseudomonadaceae</taxon>
        <taxon>Pseudomonas</taxon>
    </lineage>
</organism>
<dbReference type="GO" id="GO:0004222">
    <property type="term" value="F:metalloendopeptidase activity"/>
    <property type="evidence" value="ECO:0007669"/>
    <property type="project" value="InterPro"/>
</dbReference>
<evidence type="ECO:0000256" key="6">
    <source>
        <dbReference type="ARBA" id="ARBA00022833"/>
    </source>
</evidence>
<dbReference type="AlphaFoldDB" id="A0A2V4I480"/>
<feature type="signal peptide" evidence="9">
    <location>
        <begin position="1"/>
        <end position="25"/>
    </location>
</feature>
<dbReference type="RefSeq" id="WP_110703659.1">
    <property type="nucleotide sequence ID" value="NZ_CP151184.1"/>
</dbReference>
<dbReference type="PROSITE" id="PS00143">
    <property type="entry name" value="INSULINASE"/>
    <property type="match status" value="1"/>
</dbReference>
<dbReference type="Pfam" id="PF05193">
    <property type="entry name" value="Peptidase_M16_C"/>
    <property type="match status" value="2"/>
</dbReference>
<evidence type="ECO:0000256" key="1">
    <source>
        <dbReference type="ARBA" id="ARBA00001947"/>
    </source>
</evidence>
<evidence type="ECO:0000256" key="3">
    <source>
        <dbReference type="ARBA" id="ARBA00022670"/>
    </source>
</evidence>
<sequence length="937" mass="103552">MFTRILLLTCSLSLAACNVTPSSTAEHVEAAKTPGELPVRPGLRDYRLDNGLRVLLLPRQAPGVELRLLVASGSMQETAEQRGLAHFVEHMAFKGSRHFPGKSGLQALEREGISLGPDINAATRFNSTLYKLSLPDGETDLALRVMADWAGQVSFEPAAFEAEREVIVEEWRLRQGVGQRINQQLEALRYADSDYRQRDPIGDLDIIRHAPLHQALAYYRDGYQPQRMTLVVVGSFDEGKVRQAIHRGFAGMPRGQAVSSTPPAFHGGTDLRVAQVFDAEQGQRLLQFTLQRDLAAPLDTQNGQWRDLIDALWLSVFDERLELLVEQGGFASAGTAERSTLLDARRAQYLFLLRLRDDDLPGAAERLFTELRRLAVQPVSAGELQAAKHRLLEKLQGQAAAQERYAHPLLADGLADALEYRMPMFDKRQQLALTEAWLPRIAADHLRAAVAELLQQASPRLALIGPDSDAGRFDDRHLQAVWQRALVSQPGAFALLAGPQALDLAQPRPGSLSDMPGLDEVGAVQWRLGNGIRVIVKADASLQDNVRLELRQAGGSSLEAEGLAGQQHWAIQLAERSGYGGYSPRQLARLGDSLGVRVQPFSESLFHGVRGTAPADQMEALFKLLNLKLTAARFDAGQLDALRQRMADDLQRQPAERRYMDAINRGAYANGQHLVSDPQGPWRHFDAAQLARAHGELFGVRPGMTLVVSGPVNLAQLRSLSRTWLASLPVADSTRPHWRDRGVRPLHQAMNEAYAWSSSPKSMVSVLYSSPADWRREDVLALQMLDQVASLRLRQAIREDASGVYAIGFSQLLARLPSPYYLARLNFTAAPGRAEALAAQARGVIQQIADGGISASELQQARQTLLNDQRQQRRSASYWSEALMQVAMTDDDFNALAAEPEHVRALDLHRVNGLATQWLGRNPKQFVLAPKNVNRDL</sequence>
<dbReference type="InterPro" id="IPR001431">
    <property type="entry name" value="Pept_M16_Zn_BS"/>
</dbReference>
<dbReference type="PANTHER" id="PTHR43690:SF17">
    <property type="entry name" value="PROTEIN YHJJ"/>
    <property type="match status" value="1"/>
</dbReference>
<evidence type="ECO:0000259" key="11">
    <source>
        <dbReference type="Pfam" id="PF05193"/>
    </source>
</evidence>
<evidence type="ECO:0000256" key="7">
    <source>
        <dbReference type="ARBA" id="ARBA00023049"/>
    </source>
</evidence>
<dbReference type="InterPro" id="IPR007863">
    <property type="entry name" value="Peptidase_M16_C"/>
</dbReference>
<feature type="domain" description="Peptidase M16 N-terminal" evidence="10">
    <location>
        <begin position="60"/>
        <end position="170"/>
    </location>
</feature>
<keyword evidence="9" id="KW-0732">Signal</keyword>
<dbReference type="GO" id="GO:0006508">
    <property type="term" value="P:proteolysis"/>
    <property type="evidence" value="ECO:0007669"/>
    <property type="project" value="UniProtKB-KW"/>
</dbReference>
<dbReference type="EMBL" id="QJRO01000021">
    <property type="protein sequence ID" value="PYB76147.1"/>
    <property type="molecule type" value="Genomic_DNA"/>
</dbReference>
<name>A0A2V4I480_9PSED</name>
<evidence type="ECO:0000256" key="8">
    <source>
        <dbReference type="RuleBase" id="RU004447"/>
    </source>
</evidence>
<keyword evidence="7" id="KW-0482">Metalloprotease</keyword>
<dbReference type="InterPro" id="IPR011249">
    <property type="entry name" value="Metalloenz_LuxS/M16"/>
</dbReference>
<comment type="cofactor">
    <cofactor evidence="1">
        <name>Zn(2+)</name>
        <dbReference type="ChEBI" id="CHEBI:29105"/>
    </cofactor>
</comment>
<dbReference type="Proteomes" id="UP000247620">
    <property type="component" value="Unassembled WGS sequence"/>
</dbReference>
<dbReference type="GO" id="GO:0046872">
    <property type="term" value="F:metal ion binding"/>
    <property type="evidence" value="ECO:0007669"/>
    <property type="project" value="UniProtKB-KW"/>
</dbReference>
<keyword evidence="6" id="KW-0862">Zinc</keyword>
<comment type="caution">
    <text evidence="12">The sequence shown here is derived from an EMBL/GenBank/DDBJ whole genome shotgun (WGS) entry which is preliminary data.</text>
</comment>
<protein>
    <submittedName>
        <fullName evidence="12">Peptidase M16</fullName>
    </submittedName>
</protein>
<evidence type="ECO:0000313" key="12">
    <source>
        <dbReference type="EMBL" id="PYB76147.1"/>
    </source>
</evidence>
<dbReference type="PANTHER" id="PTHR43690">
    <property type="entry name" value="NARDILYSIN"/>
    <property type="match status" value="1"/>
</dbReference>
<feature type="chain" id="PRO_5016059232" evidence="9">
    <location>
        <begin position="26"/>
        <end position="937"/>
    </location>
</feature>
<evidence type="ECO:0000256" key="4">
    <source>
        <dbReference type="ARBA" id="ARBA00022723"/>
    </source>
</evidence>
<evidence type="ECO:0000259" key="10">
    <source>
        <dbReference type="Pfam" id="PF00675"/>
    </source>
</evidence>
<dbReference type="Pfam" id="PF00675">
    <property type="entry name" value="Peptidase_M16"/>
    <property type="match status" value="1"/>
</dbReference>
<accession>A0A2V4I480</accession>
<reference evidence="12 13" key="1">
    <citation type="submission" date="2018-06" db="EMBL/GenBank/DDBJ databases">
        <title>Pseudomonas diversity within urban Lake Michigan freshwaters.</title>
        <authorList>
            <person name="Batrich M."/>
            <person name="Hatzopoulos T."/>
            <person name="Putonti C."/>
        </authorList>
    </citation>
    <scope>NUCLEOTIDE SEQUENCE [LARGE SCALE GENOMIC DNA]</scope>
    <source>
        <strain evidence="12 13">LBp-160603</strain>
    </source>
</reference>
<keyword evidence="3" id="KW-0645">Protease</keyword>
<dbReference type="InterPro" id="IPR011765">
    <property type="entry name" value="Pept_M16_N"/>
</dbReference>
<comment type="similarity">
    <text evidence="2 8">Belongs to the peptidase M16 family.</text>
</comment>
<evidence type="ECO:0000313" key="13">
    <source>
        <dbReference type="Proteomes" id="UP000247620"/>
    </source>
</evidence>
<keyword evidence="4" id="KW-0479">Metal-binding</keyword>
<evidence type="ECO:0000256" key="5">
    <source>
        <dbReference type="ARBA" id="ARBA00022801"/>
    </source>
</evidence>
<dbReference type="Gene3D" id="3.30.830.10">
    <property type="entry name" value="Metalloenzyme, LuxS/M16 peptidase-like"/>
    <property type="match status" value="4"/>
</dbReference>
<dbReference type="InterPro" id="IPR050626">
    <property type="entry name" value="Peptidase_M16"/>
</dbReference>
<evidence type="ECO:0000256" key="2">
    <source>
        <dbReference type="ARBA" id="ARBA00007261"/>
    </source>
</evidence>
<feature type="domain" description="Peptidase M16 C-terminal" evidence="11">
    <location>
        <begin position="215"/>
        <end position="391"/>
    </location>
</feature>